<comment type="function">
    <text evidence="1 13">Insulin decreases blood glucose concentration. It increases cell permeability to monosaccharides, amino acids and fatty acids. It accelerates glycolysis, the pentose phosphate cycle, and glycogen synthesis in liver.</text>
</comment>
<dbReference type="SUPFAM" id="SSF56994">
    <property type="entry name" value="Insulin-like"/>
    <property type="match status" value="1"/>
</dbReference>
<dbReference type="InterPro" id="IPR022353">
    <property type="entry name" value="Insulin_CS"/>
</dbReference>
<keyword evidence="7 13" id="KW-0313">Glucose metabolism</keyword>
<evidence type="ECO:0000256" key="5">
    <source>
        <dbReference type="ARBA" id="ARBA00020180"/>
    </source>
</evidence>
<dbReference type="Gene3D" id="1.10.100.10">
    <property type="entry name" value="Insulin-like"/>
    <property type="match status" value="1"/>
</dbReference>
<dbReference type="CDD" id="cd04367">
    <property type="entry name" value="IlGF_insulin_like"/>
    <property type="match status" value="1"/>
</dbReference>
<dbReference type="GO" id="GO:0006006">
    <property type="term" value="P:glucose metabolic process"/>
    <property type="evidence" value="ECO:0007669"/>
    <property type="project" value="UniProtKB-UniRule"/>
</dbReference>
<accession>A0A3B5QM20</accession>
<evidence type="ECO:0000313" key="16">
    <source>
        <dbReference type="Proteomes" id="UP000002852"/>
    </source>
</evidence>
<dbReference type="GO" id="GO:2000228">
    <property type="term" value="P:positive regulation of pancreatic A cell differentiation"/>
    <property type="evidence" value="ECO:0007669"/>
    <property type="project" value="Ensembl"/>
</dbReference>
<dbReference type="PROSITE" id="PS00262">
    <property type="entry name" value="INSULIN"/>
    <property type="match status" value="1"/>
</dbReference>
<dbReference type="PANTHER" id="PTHR11454:SF9">
    <property type="entry name" value="INSULIN"/>
    <property type="match status" value="1"/>
</dbReference>
<dbReference type="InterPro" id="IPR022352">
    <property type="entry name" value="Ins/IGF/rlx"/>
</dbReference>
<evidence type="ECO:0000256" key="12">
    <source>
        <dbReference type="ARBA" id="ARBA00023277"/>
    </source>
</evidence>
<evidence type="ECO:0000256" key="10">
    <source>
        <dbReference type="ARBA" id="ARBA00022729"/>
    </source>
</evidence>
<keyword evidence="11" id="KW-1015">Disulfide bond</keyword>
<dbReference type="OMA" id="YAFKDQM"/>
<reference evidence="15" key="3">
    <citation type="submission" date="2025-08" db="UniProtKB">
        <authorList>
            <consortium name="Ensembl"/>
        </authorList>
    </citation>
    <scope>IDENTIFICATION</scope>
    <source>
        <strain evidence="15">JP 163 A</strain>
    </source>
</reference>
<reference evidence="15" key="4">
    <citation type="submission" date="2025-09" db="UniProtKB">
        <authorList>
            <consortium name="Ensembl"/>
        </authorList>
    </citation>
    <scope>IDENTIFICATION</scope>
    <source>
        <strain evidence="15">JP 163 A</strain>
    </source>
</reference>
<dbReference type="Ensembl" id="ENSXMAT00000028335.1">
    <property type="protein sequence ID" value="ENSXMAP00000031771.1"/>
    <property type="gene ID" value="ENSXMAG00000029742.1"/>
</dbReference>
<keyword evidence="8" id="KW-0165">Cleavage on pair of basic residues</keyword>
<reference evidence="16" key="2">
    <citation type="journal article" date="2013" name="Nat. Genet.">
        <title>The genome of the platyfish, Xiphophorus maculatus, provides insights into evolutionary adaptation and several complex traits.</title>
        <authorList>
            <person name="Schartl M."/>
            <person name="Walter R.B."/>
            <person name="Shen Y."/>
            <person name="Garcia T."/>
            <person name="Catchen J."/>
            <person name="Amores A."/>
            <person name="Braasch I."/>
            <person name="Chalopin D."/>
            <person name="Volff J.N."/>
            <person name="Lesch K.P."/>
            <person name="Bisazza A."/>
            <person name="Minx P."/>
            <person name="Hillier L."/>
            <person name="Wilson R.K."/>
            <person name="Fuerstenberg S."/>
            <person name="Boore J."/>
            <person name="Searle S."/>
            <person name="Postlethwait J.H."/>
            <person name="Warren W.C."/>
        </authorList>
    </citation>
    <scope>NUCLEOTIDE SEQUENCE [LARGE SCALE GENOMIC DNA]</scope>
    <source>
        <strain evidence="16">JP 163 A</strain>
    </source>
</reference>
<evidence type="ECO:0000256" key="4">
    <source>
        <dbReference type="ARBA" id="ARBA00011207"/>
    </source>
</evidence>
<evidence type="ECO:0000256" key="2">
    <source>
        <dbReference type="ARBA" id="ARBA00004613"/>
    </source>
</evidence>
<evidence type="ECO:0000256" key="11">
    <source>
        <dbReference type="ARBA" id="ARBA00023157"/>
    </source>
</evidence>
<proteinExistence type="inferred from homology"/>
<dbReference type="Proteomes" id="UP000002852">
    <property type="component" value="Unassembled WGS sequence"/>
</dbReference>
<evidence type="ECO:0000256" key="1">
    <source>
        <dbReference type="ARBA" id="ARBA00002985"/>
    </source>
</evidence>
<comment type="subcellular location">
    <subcellularLocation>
        <location evidence="2 13">Secreted</location>
    </subcellularLocation>
</comment>
<dbReference type="GO" id="GO:0003309">
    <property type="term" value="P:type B pancreatic cell differentiation"/>
    <property type="evidence" value="ECO:0007669"/>
    <property type="project" value="Ensembl"/>
</dbReference>
<sequence>MTPSLFCCSCLKNLSVCLQFSSGMAALWLQSFSLLVLLVVSWPGSQGVAPPQHLCGSHLVDALYLVCGDRGFFYSPKRDVDHLLGFLPSKTGTGSTHGGENEVAELAFKDQMEMMVKRSGIVEQCCHRPCSIFDLQNYCN</sequence>
<dbReference type="GO" id="GO:0009749">
    <property type="term" value="P:response to glucose"/>
    <property type="evidence" value="ECO:0007669"/>
    <property type="project" value="Ensembl"/>
</dbReference>
<evidence type="ECO:0000256" key="7">
    <source>
        <dbReference type="ARBA" id="ARBA00022526"/>
    </source>
</evidence>
<dbReference type="InParanoid" id="A0A3B5QM20"/>
<name>A0A3B5QM20_XIPMA</name>
<keyword evidence="9 13" id="KW-0372">Hormone</keyword>
<dbReference type="OrthoDB" id="10019596at2759"/>
<keyword evidence="10" id="KW-0732">Signal</keyword>
<dbReference type="GO" id="GO:0031667">
    <property type="term" value="P:response to nutrient levels"/>
    <property type="evidence" value="ECO:0007669"/>
    <property type="project" value="Ensembl"/>
</dbReference>
<dbReference type="AlphaFoldDB" id="A0A3B5QM20"/>
<dbReference type="FunCoup" id="A0A3B5QM20">
    <property type="interactions" value="230"/>
</dbReference>
<evidence type="ECO:0000256" key="9">
    <source>
        <dbReference type="ARBA" id="ARBA00022702"/>
    </source>
</evidence>
<dbReference type="SMART" id="SM00078">
    <property type="entry name" value="IlGF"/>
    <property type="match status" value="1"/>
</dbReference>
<dbReference type="GO" id="GO:0005179">
    <property type="term" value="F:hormone activity"/>
    <property type="evidence" value="ECO:0007669"/>
    <property type="project" value="UniProtKB-KW"/>
</dbReference>
<reference evidence="16" key="1">
    <citation type="submission" date="2012-01" db="EMBL/GenBank/DDBJ databases">
        <authorList>
            <person name="Walter R."/>
            <person name="Schartl M."/>
            <person name="Warren W."/>
        </authorList>
    </citation>
    <scope>NUCLEOTIDE SEQUENCE [LARGE SCALE GENOMIC DNA]</scope>
    <source>
        <strain evidence="16">JP 163 A</strain>
    </source>
</reference>
<dbReference type="GeneTree" id="ENSGT00940000164327"/>
<keyword evidence="16" id="KW-1185">Reference proteome</keyword>
<feature type="domain" description="Insulin-like" evidence="14">
    <location>
        <begin position="52"/>
        <end position="139"/>
    </location>
</feature>
<dbReference type="InterPro" id="IPR036438">
    <property type="entry name" value="Insulin-like_sf"/>
</dbReference>
<dbReference type="RefSeq" id="XP_023198434.1">
    <property type="nucleotide sequence ID" value="XM_023342666.1"/>
</dbReference>
<protein>
    <recommendedName>
        <fullName evidence="5 13">Insulin</fullName>
    </recommendedName>
</protein>
<dbReference type="PRINTS" id="PR00276">
    <property type="entry name" value="INSULINFAMLY"/>
</dbReference>
<evidence type="ECO:0000313" key="15">
    <source>
        <dbReference type="Ensembl" id="ENSXMAP00000031771.1"/>
    </source>
</evidence>
<dbReference type="InterPro" id="IPR004825">
    <property type="entry name" value="Insulin"/>
</dbReference>
<evidence type="ECO:0000256" key="13">
    <source>
        <dbReference type="RuleBase" id="RU000406"/>
    </source>
</evidence>
<dbReference type="CTD" id="3630"/>
<dbReference type="InterPro" id="IPR016179">
    <property type="entry name" value="Insulin-like"/>
</dbReference>
<comment type="subunit">
    <text evidence="4 13">Heterodimer of a B chain and an A chain linked by two disulfide bonds.</text>
</comment>
<dbReference type="GO" id="GO:2000252">
    <property type="term" value="P:negative regulation of feeding behavior"/>
    <property type="evidence" value="ECO:0007669"/>
    <property type="project" value="Ensembl"/>
</dbReference>
<dbReference type="GeneID" id="102225241"/>
<dbReference type="PRINTS" id="PR00277">
    <property type="entry name" value="INSULIN"/>
</dbReference>
<dbReference type="FunFam" id="1.10.100.10:FF:000003">
    <property type="entry name" value="Insulin"/>
    <property type="match status" value="1"/>
</dbReference>
<keyword evidence="12 13" id="KW-0119">Carbohydrate metabolism</keyword>
<dbReference type="Pfam" id="PF00049">
    <property type="entry name" value="Insulin"/>
    <property type="match status" value="1"/>
</dbReference>
<keyword evidence="6 13" id="KW-0964">Secreted</keyword>
<evidence type="ECO:0000256" key="6">
    <source>
        <dbReference type="ARBA" id="ARBA00022525"/>
    </source>
</evidence>
<dbReference type="GO" id="GO:0005615">
    <property type="term" value="C:extracellular space"/>
    <property type="evidence" value="ECO:0007669"/>
    <property type="project" value="TreeGrafter"/>
</dbReference>
<evidence type="ECO:0000256" key="8">
    <source>
        <dbReference type="ARBA" id="ARBA00022685"/>
    </source>
</evidence>
<evidence type="ECO:0000256" key="3">
    <source>
        <dbReference type="ARBA" id="ARBA00009034"/>
    </source>
</evidence>
<organism evidence="15 16">
    <name type="scientific">Xiphophorus maculatus</name>
    <name type="common">Southern platyfish</name>
    <name type="synonym">Platypoecilus maculatus</name>
    <dbReference type="NCBI Taxonomy" id="8083"/>
    <lineage>
        <taxon>Eukaryota</taxon>
        <taxon>Metazoa</taxon>
        <taxon>Chordata</taxon>
        <taxon>Craniata</taxon>
        <taxon>Vertebrata</taxon>
        <taxon>Euteleostomi</taxon>
        <taxon>Actinopterygii</taxon>
        <taxon>Neopterygii</taxon>
        <taxon>Teleostei</taxon>
        <taxon>Neoteleostei</taxon>
        <taxon>Acanthomorphata</taxon>
        <taxon>Ovalentaria</taxon>
        <taxon>Atherinomorphae</taxon>
        <taxon>Cyprinodontiformes</taxon>
        <taxon>Poeciliidae</taxon>
        <taxon>Poeciliinae</taxon>
        <taxon>Xiphophorus</taxon>
    </lineage>
</organism>
<dbReference type="PANTHER" id="PTHR11454">
    <property type="entry name" value="INSULIN/INSULIN GROWTH FACTOR"/>
    <property type="match status" value="1"/>
</dbReference>
<comment type="similarity">
    <text evidence="3 13">Belongs to the insulin family.</text>
</comment>
<dbReference type="STRING" id="8083.ENSXMAP00000031771"/>
<evidence type="ECO:0000259" key="14">
    <source>
        <dbReference type="SMART" id="SM00078"/>
    </source>
</evidence>